<dbReference type="Proteomes" id="UP000265520">
    <property type="component" value="Unassembled WGS sequence"/>
</dbReference>
<sequence length="36" mass="4164">MVVVDELTGGRRGGWRFDGGRMRWLLDFAFGYESLL</sequence>
<evidence type="ECO:0000313" key="2">
    <source>
        <dbReference type="Proteomes" id="UP000265520"/>
    </source>
</evidence>
<dbReference type="EMBL" id="LXQA010405777">
    <property type="protein sequence ID" value="MCI49735.1"/>
    <property type="molecule type" value="Genomic_DNA"/>
</dbReference>
<proteinExistence type="predicted"/>
<reference evidence="1 2" key="1">
    <citation type="journal article" date="2018" name="Front. Plant Sci.">
        <title>Red Clover (Trifolium pratense) and Zigzag Clover (T. medium) - A Picture of Genomic Similarities and Differences.</title>
        <authorList>
            <person name="Dluhosova J."/>
            <person name="Istvanek J."/>
            <person name="Nedelnik J."/>
            <person name="Repkova J."/>
        </authorList>
    </citation>
    <scope>NUCLEOTIDE SEQUENCE [LARGE SCALE GENOMIC DNA]</scope>
    <source>
        <strain evidence="2">cv. 10/8</strain>
        <tissue evidence="1">Leaf</tissue>
    </source>
</reference>
<protein>
    <submittedName>
        <fullName evidence="1">Uncharacterized protein</fullName>
    </submittedName>
</protein>
<evidence type="ECO:0000313" key="1">
    <source>
        <dbReference type="EMBL" id="MCI49735.1"/>
    </source>
</evidence>
<dbReference type="AlphaFoldDB" id="A0A392SNZ1"/>
<comment type="caution">
    <text evidence="1">The sequence shown here is derived from an EMBL/GenBank/DDBJ whole genome shotgun (WGS) entry which is preliminary data.</text>
</comment>
<name>A0A392SNZ1_9FABA</name>
<keyword evidence="2" id="KW-1185">Reference proteome</keyword>
<organism evidence="1 2">
    <name type="scientific">Trifolium medium</name>
    <dbReference type="NCBI Taxonomy" id="97028"/>
    <lineage>
        <taxon>Eukaryota</taxon>
        <taxon>Viridiplantae</taxon>
        <taxon>Streptophyta</taxon>
        <taxon>Embryophyta</taxon>
        <taxon>Tracheophyta</taxon>
        <taxon>Spermatophyta</taxon>
        <taxon>Magnoliopsida</taxon>
        <taxon>eudicotyledons</taxon>
        <taxon>Gunneridae</taxon>
        <taxon>Pentapetalae</taxon>
        <taxon>rosids</taxon>
        <taxon>fabids</taxon>
        <taxon>Fabales</taxon>
        <taxon>Fabaceae</taxon>
        <taxon>Papilionoideae</taxon>
        <taxon>50 kb inversion clade</taxon>
        <taxon>NPAAA clade</taxon>
        <taxon>Hologalegina</taxon>
        <taxon>IRL clade</taxon>
        <taxon>Trifolieae</taxon>
        <taxon>Trifolium</taxon>
    </lineage>
</organism>
<accession>A0A392SNZ1</accession>